<dbReference type="PANTHER" id="PTHR11241:SF0">
    <property type="entry name" value="DEOXYURIDINE 5'-TRIPHOSPHATE NUCLEOTIDOHYDROLASE"/>
    <property type="match status" value="1"/>
</dbReference>
<dbReference type="EC" id="3.6.1.23" evidence="2"/>
<gene>
    <name evidence="7" type="ORF">A2918_04000</name>
</gene>
<protein>
    <recommendedName>
        <fullName evidence="2">dUTP diphosphatase</fullName>
        <ecNumber evidence="2">3.6.1.23</ecNumber>
    </recommendedName>
</protein>
<keyword evidence="3" id="KW-0378">Hydrolase</keyword>
<dbReference type="SUPFAM" id="SSF51283">
    <property type="entry name" value="dUTPase-like"/>
    <property type="match status" value="1"/>
</dbReference>
<comment type="caution">
    <text evidence="7">The sequence shown here is derived from an EMBL/GenBank/DDBJ whole genome shotgun (WGS) entry which is preliminary data.</text>
</comment>
<comment type="catalytic activity">
    <reaction evidence="5">
        <text>dUTP + H2O = dUMP + diphosphate + H(+)</text>
        <dbReference type="Rhea" id="RHEA:10248"/>
        <dbReference type="ChEBI" id="CHEBI:15377"/>
        <dbReference type="ChEBI" id="CHEBI:15378"/>
        <dbReference type="ChEBI" id="CHEBI:33019"/>
        <dbReference type="ChEBI" id="CHEBI:61555"/>
        <dbReference type="ChEBI" id="CHEBI:246422"/>
        <dbReference type="EC" id="3.6.1.23"/>
    </reaction>
</comment>
<dbReference type="NCBIfam" id="TIGR00576">
    <property type="entry name" value="dut"/>
    <property type="match status" value="1"/>
</dbReference>
<dbReference type="GO" id="GO:0006226">
    <property type="term" value="P:dUMP biosynthetic process"/>
    <property type="evidence" value="ECO:0007669"/>
    <property type="project" value="InterPro"/>
</dbReference>
<evidence type="ECO:0000259" key="6">
    <source>
        <dbReference type="Pfam" id="PF00692"/>
    </source>
</evidence>
<evidence type="ECO:0000256" key="4">
    <source>
        <dbReference type="ARBA" id="ARBA00023080"/>
    </source>
</evidence>
<dbReference type="Gene3D" id="2.70.40.10">
    <property type="match status" value="1"/>
</dbReference>
<dbReference type="PANTHER" id="PTHR11241">
    <property type="entry name" value="DEOXYURIDINE 5'-TRIPHOSPHATE NUCLEOTIDOHYDROLASE"/>
    <property type="match status" value="1"/>
</dbReference>
<evidence type="ECO:0000256" key="5">
    <source>
        <dbReference type="ARBA" id="ARBA00047686"/>
    </source>
</evidence>
<reference evidence="7 8" key="1">
    <citation type="journal article" date="2016" name="Nat. Commun.">
        <title>Thousands of microbial genomes shed light on interconnected biogeochemical processes in an aquifer system.</title>
        <authorList>
            <person name="Anantharaman K."/>
            <person name="Brown C.T."/>
            <person name="Hug L.A."/>
            <person name="Sharon I."/>
            <person name="Castelle C.J."/>
            <person name="Probst A.J."/>
            <person name="Thomas B.C."/>
            <person name="Singh A."/>
            <person name="Wilkins M.J."/>
            <person name="Karaoz U."/>
            <person name="Brodie E.L."/>
            <person name="Williams K.H."/>
            <person name="Hubbard S.S."/>
            <person name="Banfield J.F."/>
        </authorList>
    </citation>
    <scope>NUCLEOTIDE SEQUENCE [LARGE SCALE GENOMIC DNA]</scope>
</reference>
<dbReference type="Proteomes" id="UP000178227">
    <property type="component" value="Unassembled WGS sequence"/>
</dbReference>
<dbReference type="GO" id="GO:0000287">
    <property type="term" value="F:magnesium ion binding"/>
    <property type="evidence" value="ECO:0007669"/>
    <property type="project" value="InterPro"/>
</dbReference>
<evidence type="ECO:0000313" key="7">
    <source>
        <dbReference type="EMBL" id="OGN23169.1"/>
    </source>
</evidence>
<sequence>MYRIKIKRFDKNFPLPEYKTKGAAGVDFSTRETITVKPGKIGVIPLNLAVAIPKGHFMLLCARSSTYKLGLTMINGVGVIDSDFCGDGDEFKFAVQNFTKKTVTVERGTRIAQGIFVKFTRATWQEVGKMKAKTRGGFGSTGNK</sequence>
<keyword evidence="4" id="KW-0546">Nucleotide metabolism</keyword>
<dbReference type="Pfam" id="PF00692">
    <property type="entry name" value="dUTPase"/>
    <property type="match status" value="1"/>
</dbReference>
<accession>A0A1F8GFD6</accession>
<evidence type="ECO:0000313" key="8">
    <source>
        <dbReference type="Proteomes" id="UP000178227"/>
    </source>
</evidence>
<dbReference type="EMBL" id="MGKI01000004">
    <property type="protein sequence ID" value="OGN23169.1"/>
    <property type="molecule type" value="Genomic_DNA"/>
</dbReference>
<dbReference type="InterPro" id="IPR008181">
    <property type="entry name" value="dUTPase"/>
</dbReference>
<dbReference type="NCBIfam" id="NF001862">
    <property type="entry name" value="PRK00601.1"/>
    <property type="match status" value="1"/>
</dbReference>
<proteinExistence type="inferred from homology"/>
<evidence type="ECO:0000256" key="1">
    <source>
        <dbReference type="ARBA" id="ARBA00006581"/>
    </source>
</evidence>
<evidence type="ECO:0000256" key="2">
    <source>
        <dbReference type="ARBA" id="ARBA00012379"/>
    </source>
</evidence>
<feature type="domain" description="dUTPase-like" evidence="6">
    <location>
        <begin position="12"/>
        <end position="142"/>
    </location>
</feature>
<dbReference type="CDD" id="cd07557">
    <property type="entry name" value="trimeric_dUTPase"/>
    <property type="match status" value="1"/>
</dbReference>
<name>A0A1F8GFD6_9BACT</name>
<dbReference type="InterPro" id="IPR029054">
    <property type="entry name" value="dUTPase-like"/>
</dbReference>
<comment type="similarity">
    <text evidence="1">Belongs to the dUTPase family.</text>
</comment>
<dbReference type="GO" id="GO:0046081">
    <property type="term" value="P:dUTP catabolic process"/>
    <property type="evidence" value="ECO:0007669"/>
    <property type="project" value="InterPro"/>
</dbReference>
<dbReference type="InterPro" id="IPR036157">
    <property type="entry name" value="dUTPase-like_sf"/>
</dbReference>
<organism evidence="7 8">
    <name type="scientific">Candidatus Yanofskybacteria bacterium RIFCSPLOWO2_01_FULL_42_49</name>
    <dbReference type="NCBI Taxonomy" id="1802694"/>
    <lineage>
        <taxon>Bacteria</taxon>
        <taxon>Candidatus Yanofskyibacteriota</taxon>
    </lineage>
</organism>
<dbReference type="AlphaFoldDB" id="A0A1F8GFD6"/>
<dbReference type="GO" id="GO:0004170">
    <property type="term" value="F:dUTP diphosphatase activity"/>
    <property type="evidence" value="ECO:0007669"/>
    <property type="project" value="UniProtKB-EC"/>
</dbReference>
<evidence type="ECO:0000256" key="3">
    <source>
        <dbReference type="ARBA" id="ARBA00022801"/>
    </source>
</evidence>
<dbReference type="InterPro" id="IPR033704">
    <property type="entry name" value="dUTPase_trimeric"/>
</dbReference>
<dbReference type="STRING" id="1802694.A2918_04000"/>